<reference evidence="2" key="1">
    <citation type="journal article" date="2016" name="Genome Announc.">
        <title>Revised genome sequence of the purple photosynthetic bacterium Blastochloris viridis.</title>
        <authorList>
            <person name="Liu L.N."/>
            <person name="Faulkner M."/>
            <person name="Liu X."/>
            <person name="Huang F."/>
            <person name="Darby A.C."/>
            <person name="Hall N."/>
        </authorList>
    </citation>
    <scope>NUCLEOTIDE SEQUENCE [LARGE SCALE GENOMIC DNA]</scope>
    <source>
        <strain evidence="2">ATCC 19567 / DSM 133 / F</strain>
    </source>
</reference>
<dbReference type="KEGG" id="bvr:BVIR_1189"/>
<dbReference type="OrthoDB" id="7060496at2"/>
<evidence type="ECO:0000313" key="2">
    <source>
        <dbReference type="Proteomes" id="UP000065734"/>
    </source>
</evidence>
<gene>
    <name evidence="1" type="ORF">BVIRIDIS_06320</name>
</gene>
<keyword evidence="2" id="KW-1185">Reference proteome</keyword>
<dbReference type="RefSeq" id="WP_145912060.1">
    <property type="nucleotide sequence ID" value="NZ_AP014854.2"/>
</dbReference>
<organism evidence="1 2">
    <name type="scientific">Blastochloris viridis</name>
    <name type="common">Rhodopseudomonas viridis</name>
    <dbReference type="NCBI Taxonomy" id="1079"/>
    <lineage>
        <taxon>Bacteria</taxon>
        <taxon>Pseudomonadati</taxon>
        <taxon>Pseudomonadota</taxon>
        <taxon>Alphaproteobacteria</taxon>
        <taxon>Hyphomicrobiales</taxon>
        <taxon>Blastochloridaceae</taxon>
        <taxon>Blastochloris</taxon>
    </lineage>
</organism>
<name>A0A0P0JFE4_BLAVI</name>
<proteinExistence type="predicted"/>
<protein>
    <submittedName>
        <fullName evidence="1">Uncharacterized protein</fullName>
    </submittedName>
</protein>
<dbReference type="AlphaFoldDB" id="A0A0P0JFE4"/>
<sequence length="360" mass="39789">MTTLITSREAIASVAKALGMRTDPAPTQLGDELIAQALRRAAFILAPCAAHELAHAVSGSLASLALEDPEFAGRVETILESLVTYGDILEMRADAENPWVTSTAYTLRSAPPSFVARKNGSIFLLGVAGDQISALTEDLGARIVHRGLLRVLLPLSGEELPLYLKELGLLPLSERTWLRLPRSEPASAYAGHIRSLVAAEPRAGSMDGLTILDTSRPVNFYRDRWVEPRNQHTGFYVARRPQKYGAAIWCVADLEAGRVNRFTDLSEPGDRIRPSDMAWRIQAAFDALAGHPQRYRSSPRGATTLVRFYAPIPSWAERRLTLAGTKTRAERCLFSYDIPNEEWPGERAFLNEALWMNPID</sequence>
<evidence type="ECO:0000313" key="1">
    <source>
        <dbReference type="EMBL" id="CUU41639.1"/>
    </source>
</evidence>
<accession>A0A0P0JFE4</accession>
<dbReference type="EMBL" id="LN907867">
    <property type="protein sequence ID" value="CUU41639.1"/>
    <property type="molecule type" value="Genomic_DNA"/>
</dbReference>
<dbReference type="STRING" id="1079.BVIR_1189"/>
<dbReference type="Proteomes" id="UP000065734">
    <property type="component" value="Chromosome I"/>
</dbReference>